<dbReference type="EMBL" id="CP036287">
    <property type="protein sequence ID" value="QDU69094.1"/>
    <property type="molecule type" value="Genomic_DNA"/>
</dbReference>
<dbReference type="AlphaFoldDB" id="A0A518BQ48"/>
<dbReference type="RefSeq" id="WP_145068683.1">
    <property type="nucleotide sequence ID" value="NZ_CP036287.1"/>
</dbReference>
<keyword evidence="1" id="KW-0472">Membrane</keyword>
<organism evidence="2 3">
    <name type="scientific">Engelhardtia mirabilis</name>
    <dbReference type="NCBI Taxonomy" id="2528011"/>
    <lineage>
        <taxon>Bacteria</taxon>
        <taxon>Pseudomonadati</taxon>
        <taxon>Planctomycetota</taxon>
        <taxon>Planctomycetia</taxon>
        <taxon>Planctomycetia incertae sedis</taxon>
        <taxon>Engelhardtia</taxon>
    </lineage>
</organism>
<accession>A0A518BQ48</accession>
<evidence type="ECO:0000313" key="3">
    <source>
        <dbReference type="Proteomes" id="UP000316921"/>
    </source>
</evidence>
<proteinExistence type="predicted"/>
<dbReference type="KEGG" id="pbap:Pla133_42100"/>
<feature type="transmembrane region" description="Helical" evidence="1">
    <location>
        <begin position="102"/>
        <end position="124"/>
    </location>
</feature>
<name>A0A518BQ48_9BACT</name>
<protein>
    <submittedName>
        <fullName evidence="2">Uncharacterized protein</fullName>
    </submittedName>
</protein>
<sequence>MSDVAQITALDKRLVHDTILRLSWRVAERFPGSGLSGVAQGLLSASEETDEVVAWIERPNWLRRILASTVIAFFALILVGALGATALSIGDWLDSTSEFAEVVMVVESLTNELLLISAAVLYLVTAERRAKRNRVIHAVNRLRSIAHVIDAHQLTKDPAAIANAGRRTEHSPARDLAPGELARYLDYCSELLSMVAKLGFLYVQRFDDSDANHAVNELEVLCTGLSRKIWQKLMVLDMHLVDPSQRP</sequence>
<keyword evidence="1" id="KW-0812">Transmembrane</keyword>
<reference evidence="2 3" key="1">
    <citation type="submission" date="2019-02" db="EMBL/GenBank/DDBJ databases">
        <title>Deep-cultivation of Planctomycetes and their phenomic and genomic characterization uncovers novel biology.</title>
        <authorList>
            <person name="Wiegand S."/>
            <person name="Jogler M."/>
            <person name="Boedeker C."/>
            <person name="Pinto D."/>
            <person name="Vollmers J."/>
            <person name="Rivas-Marin E."/>
            <person name="Kohn T."/>
            <person name="Peeters S.H."/>
            <person name="Heuer A."/>
            <person name="Rast P."/>
            <person name="Oberbeckmann S."/>
            <person name="Bunk B."/>
            <person name="Jeske O."/>
            <person name="Meyerdierks A."/>
            <person name="Storesund J.E."/>
            <person name="Kallscheuer N."/>
            <person name="Luecker S."/>
            <person name="Lage O.M."/>
            <person name="Pohl T."/>
            <person name="Merkel B.J."/>
            <person name="Hornburger P."/>
            <person name="Mueller R.-W."/>
            <person name="Bruemmer F."/>
            <person name="Labrenz M."/>
            <person name="Spormann A.M."/>
            <person name="Op den Camp H."/>
            <person name="Overmann J."/>
            <person name="Amann R."/>
            <person name="Jetten M.S.M."/>
            <person name="Mascher T."/>
            <person name="Medema M.H."/>
            <person name="Devos D.P."/>
            <person name="Kaster A.-K."/>
            <person name="Ovreas L."/>
            <person name="Rohde M."/>
            <person name="Galperin M.Y."/>
            <person name="Jogler C."/>
        </authorList>
    </citation>
    <scope>NUCLEOTIDE SEQUENCE [LARGE SCALE GENOMIC DNA]</scope>
    <source>
        <strain evidence="2 3">Pla133</strain>
    </source>
</reference>
<gene>
    <name evidence="2" type="ORF">Pla133_42100</name>
</gene>
<keyword evidence="3" id="KW-1185">Reference proteome</keyword>
<evidence type="ECO:0000313" key="2">
    <source>
        <dbReference type="EMBL" id="QDU69094.1"/>
    </source>
</evidence>
<keyword evidence="1" id="KW-1133">Transmembrane helix</keyword>
<feature type="transmembrane region" description="Helical" evidence="1">
    <location>
        <begin position="65"/>
        <end position="90"/>
    </location>
</feature>
<dbReference type="Proteomes" id="UP000316921">
    <property type="component" value="Chromosome"/>
</dbReference>
<evidence type="ECO:0000256" key="1">
    <source>
        <dbReference type="SAM" id="Phobius"/>
    </source>
</evidence>